<name>A0A3R6YP59_9LACO</name>
<dbReference type="InterPro" id="IPR028978">
    <property type="entry name" value="Chorismate_lyase_/UTRA_dom_sf"/>
</dbReference>
<dbReference type="Proteomes" id="UP000284109">
    <property type="component" value="Unassembled WGS sequence"/>
</dbReference>
<dbReference type="InterPro" id="IPR036388">
    <property type="entry name" value="WH-like_DNA-bd_sf"/>
</dbReference>
<dbReference type="PANTHER" id="PTHR44846">
    <property type="entry name" value="MANNOSYL-D-GLYCERATE TRANSPORT/METABOLISM SYSTEM REPRESSOR MNGR-RELATED"/>
    <property type="match status" value="1"/>
</dbReference>
<dbReference type="SUPFAM" id="SSF64288">
    <property type="entry name" value="Chorismate lyase-like"/>
    <property type="match status" value="1"/>
</dbReference>
<dbReference type="InterPro" id="IPR011663">
    <property type="entry name" value="UTRA"/>
</dbReference>
<dbReference type="GO" id="GO:0003677">
    <property type="term" value="F:DNA binding"/>
    <property type="evidence" value="ECO:0007669"/>
    <property type="project" value="UniProtKB-KW"/>
</dbReference>
<accession>A0A3R6YP59</accession>
<evidence type="ECO:0000259" key="4">
    <source>
        <dbReference type="SMART" id="SM00866"/>
    </source>
</evidence>
<evidence type="ECO:0000313" key="7">
    <source>
        <dbReference type="Proteomes" id="UP000284109"/>
    </source>
</evidence>
<dbReference type="InterPro" id="IPR036390">
    <property type="entry name" value="WH_DNA-bd_sf"/>
</dbReference>
<evidence type="ECO:0000313" key="6">
    <source>
        <dbReference type="EMBL" id="RHW52369.1"/>
    </source>
</evidence>
<dbReference type="Pfam" id="PF07702">
    <property type="entry name" value="UTRA"/>
    <property type="match status" value="1"/>
</dbReference>
<dbReference type="InterPro" id="IPR000524">
    <property type="entry name" value="Tscrpt_reg_HTH_GntR"/>
</dbReference>
<dbReference type="Pfam" id="PF00392">
    <property type="entry name" value="GntR"/>
    <property type="match status" value="1"/>
</dbReference>
<keyword evidence="2" id="KW-0238">DNA-binding</keyword>
<dbReference type="GO" id="GO:0045892">
    <property type="term" value="P:negative regulation of DNA-templated transcription"/>
    <property type="evidence" value="ECO:0007669"/>
    <property type="project" value="TreeGrafter"/>
</dbReference>
<organism evidence="5 8">
    <name type="scientific">Bombilactobacillus bombi</name>
    <dbReference type="NCBI Taxonomy" id="1303590"/>
    <lineage>
        <taxon>Bacteria</taxon>
        <taxon>Bacillati</taxon>
        <taxon>Bacillota</taxon>
        <taxon>Bacilli</taxon>
        <taxon>Lactobacillales</taxon>
        <taxon>Lactobacillaceae</taxon>
        <taxon>Bombilactobacillus</taxon>
    </lineage>
</organism>
<dbReference type="Gene3D" id="1.10.10.10">
    <property type="entry name" value="Winged helix-like DNA-binding domain superfamily/Winged helix DNA-binding domain"/>
    <property type="match status" value="1"/>
</dbReference>
<dbReference type="InterPro" id="IPR050679">
    <property type="entry name" value="Bact_HTH_transcr_reg"/>
</dbReference>
<dbReference type="Proteomes" id="UP000284822">
    <property type="component" value="Unassembled WGS sequence"/>
</dbReference>
<keyword evidence="3" id="KW-0804">Transcription</keyword>
<dbReference type="SMART" id="SM00866">
    <property type="entry name" value="UTRA"/>
    <property type="match status" value="1"/>
</dbReference>
<dbReference type="AlphaFoldDB" id="A0A3R6YP59"/>
<dbReference type="SUPFAM" id="SSF46785">
    <property type="entry name" value="Winged helix' DNA-binding domain"/>
    <property type="match status" value="1"/>
</dbReference>
<gene>
    <name evidence="6" type="ORF">DS831_03330</name>
    <name evidence="5" type="ORF">DS832_05880</name>
</gene>
<feature type="domain" description="UbiC transcription regulator-associated" evidence="4">
    <location>
        <begin position="88"/>
        <end position="224"/>
    </location>
</feature>
<evidence type="ECO:0000313" key="5">
    <source>
        <dbReference type="EMBL" id="RHW46288.1"/>
    </source>
</evidence>
<dbReference type="OrthoDB" id="9815017at2"/>
<dbReference type="RefSeq" id="WP_118900338.1">
    <property type="nucleotide sequence ID" value="NZ_JBHLWZ010000011.1"/>
</dbReference>
<evidence type="ECO:0000256" key="1">
    <source>
        <dbReference type="ARBA" id="ARBA00023015"/>
    </source>
</evidence>
<sequence length="244" mass="28768">MEYHDLSSTNYVEEAIKSDPQCIKKFTTERSLAEHFNVSRTTIRNALRNLELEGILLQSDEGLQYNDCFQINMLKMTSFTEELKIDASQQKIRMLSNQVINATPKLKDFFGSEQSKLIRIIRQRYFNQVPVSYEISYLPQQRFYSLSKRNLNNVSLYYVLQESYQVLPNYGREEITCHKADKVKANYLQIDVGTPLYKISSYNFDTNDQPFEHTDQFLVGNKFTYHLQANNIFDYREDEDSDSF</sequence>
<comment type="caution">
    <text evidence="5">The sequence shown here is derived from an EMBL/GenBank/DDBJ whole genome shotgun (WGS) entry which is preliminary data.</text>
</comment>
<dbReference type="EMBL" id="QOCS01000013">
    <property type="protein sequence ID" value="RHW46288.1"/>
    <property type="molecule type" value="Genomic_DNA"/>
</dbReference>
<dbReference type="PANTHER" id="PTHR44846:SF17">
    <property type="entry name" value="GNTR-FAMILY TRANSCRIPTIONAL REGULATOR"/>
    <property type="match status" value="1"/>
</dbReference>
<dbReference type="PRINTS" id="PR00035">
    <property type="entry name" value="HTHGNTR"/>
</dbReference>
<proteinExistence type="predicted"/>
<evidence type="ECO:0000256" key="3">
    <source>
        <dbReference type="ARBA" id="ARBA00023163"/>
    </source>
</evidence>
<keyword evidence="1" id="KW-0805">Transcription regulation</keyword>
<reference evidence="7 8" key="1">
    <citation type="submission" date="2018-07" db="EMBL/GenBank/DDBJ databases">
        <title>Genome sequences of six Lactobacillus spp. isolated from bumble bee guts.</title>
        <authorList>
            <person name="Motta E.V.S."/>
            <person name="Moran N.A."/>
        </authorList>
    </citation>
    <scope>NUCLEOTIDE SEQUENCE [LARGE SCALE GENOMIC DNA]</scope>
    <source>
        <strain evidence="6 7">BI-1.1</strain>
        <strain evidence="5 8">LV-8.1</strain>
    </source>
</reference>
<dbReference type="Gene3D" id="3.40.1410.10">
    <property type="entry name" value="Chorismate lyase-like"/>
    <property type="match status" value="1"/>
</dbReference>
<evidence type="ECO:0000313" key="8">
    <source>
        <dbReference type="Proteomes" id="UP000284822"/>
    </source>
</evidence>
<protein>
    <submittedName>
        <fullName evidence="5">GntR family transcriptional regulator</fullName>
    </submittedName>
</protein>
<keyword evidence="7" id="KW-1185">Reference proteome</keyword>
<evidence type="ECO:0000256" key="2">
    <source>
        <dbReference type="ARBA" id="ARBA00023125"/>
    </source>
</evidence>
<dbReference type="GO" id="GO:0003700">
    <property type="term" value="F:DNA-binding transcription factor activity"/>
    <property type="evidence" value="ECO:0007669"/>
    <property type="project" value="InterPro"/>
</dbReference>
<dbReference type="EMBL" id="QOCR01000001">
    <property type="protein sequence ID" value="RHW52369.1"/>
    <property type="molecule type" value="Genomic_DNA"/>
</dbReference>